<gene>
    <name evidence="3" type="ORF">HNR72_001027</name>
</gene>
<feature type="compositionally biased region" description="Low complexity" evidence="1">
    <location>
        <begin position="112"/>
        <end position="141"/>
    </location>
</feature>
<protein>
    <submittedName>
        <fullName evidence="3">Anti-anti-sigma factor</fullName>
    </submittedName>
</protein>
<evidence type="ECO:0000313" key="4">
    <source>
        <dbReference type="Proteomes" id="UP000579531"/>
    </source>
</evidence>
<name>A0AA89QB06_STRCU</name>
<dbReference type="GeneID" id="93837410"/>
<reference evidence="3 4" key="1">
    <citation type="submission" date="2020-08" db="EMBL/GenBank/DDBJ databases">
        <title>Sequencing the genomes of 1000 actinobacteria strains.</title>
        <authorList>
            <person name="Klenk H.-P."/>
        </authorList>
    </citation>
    <scope>NUCLEOTIDE SEQUENCE [LARGE SCALE GENOMIC DNA]</scope>
    <source>
        <strain evidence="3 4">DSM 40129</strain>
    </source>
</reference>
<dbReference type="AlphaFoldDB" id="A0AA89QB06"/>
<comment type="caution">
    <text evidence="3">The sequence shown here is derived from an EMBL/GenBank/DDBJ whole genome shotgun (WGS) entry which is preliminary data.</text>
</comment>
<dbReference type="Gene3D" id="3.30.750.24">
    <property type="entry name" value="STAS domain"/>
    <property type="match status" value="1"/>
</dbReference>
<dbReference type="CDD" id="cd07043">
    <property type="entry name" value="STAS_anti-anti-sigma_factors"/>
    <property type="match status" value="1"/>
</dbReference>
<dbReference type="InterPro" id="IPR036513">
    <property type="entry name" value="STAS_dom_sf"/>
</dbReference>
<organism evidence="3 4">
    <name type="scientific">Streptomyces collinus</name>
    <dbReference type="NCBI Taxonomy" id="42684"/>
    <lineage>
        <taxon>Bacteria</taxon>
        <taxon>Bacillati</taxon>
        <taxon>Actinomycetota</taxon>
        <taxon>Actinomycetes</taxon>
        <taxon>Kitasatosporales</taxon>
        <taxon>Streptomycetaceae</taxon>
        <taxon>Streptomyces</taxon>
    </lineage>
</organism>
<dbReference type="SUPFAM" id="SSF52091">
    <property type="entry name" value="SpoIIaa-like"/>
    <property type="match status" value="1"/>
</dbReference>
<feature type="region of interest" description="Disordered" evidence="1">
    <location>
        <begin position="100"/>
        <end position="141"/>
    </location>
</feature>
<dbReference type="Pfam" id="PF13466">
    <property type="entry name" value="STAS_2"/>
    <property type="match status" value="1"/>
</dbReference>
<proteinExistence type="predicted"/>
<evidence type="ECO:0000256" key="1">
    <source>
        <dbReference type="SAM" id="MobiDB-lite"/>
    </source>
</evidence>
<dbReference type="PROSITE" id="PS50801">
    <property type="entry name" value="STAS"/>
    <property type="match status" value="1"/>
</dbReference>
<dbReference type="InterPro" id="IPR058548">
    <property type="entry name" value="MlaB-like_STAS"/>
</dbReference>
<accession>A0AA89QB06</accession>
<evidence type="ECO:0000259" key="2">
    <source>
        <dbReference type="PROSITE" id="PS50801"/>
    </source>
</evidence>
<dbReference type="RefSeq" id="WP_229856907.1">
    <property type="nucleotide sequence ID" value="NZ_BAABFE010000004.1"/>
</dbReference>
<evidence type="ECO:0000313" key="3">
    <source>
        <dbReference type="EMBL" id="MBB5809999.1"/>
    </source>
</evidence>
<dbReference type="EMBL" id="JACHLX010000001">
    <property type="protein sequence ID" value="MBB5809999.1"/>
    <property type="molecule type" value="Genomic_DNA"/>
</dbReference>
<dbReference type="Proteomes" id="UP000579531">
    <property type="component" value="Unassembled WGS sequence"/>
</dbReference>
<keyword evidence="4" id="KW-1185">Reference proteome</keyword>
<sequence length="141" mass="14331">MTPSFGTGPHAVRLALTGDLDYDTCGELLQRVRAALDDGGGVEELHLDCGGLGTVDSMGLSTLHQIHRSAGRDGIAFHLDGIGPALRRLLELTGTYEHLTAPRQAGLPGSSEPPGTEEGTAATGAGRAAADRPGGPRPAGA</sequence>
<feature type="domain" description="STAS" evidence="2">
    <location>
        <begin position="1"/>
        <end position="94"/>
    </location>
</feature>
<dbReference type="InterPro" id="IPR002645">
    <property type="entry name" value="STAS_dom"/>
</dbReference>